<evidence type="ECO:0000313" key="10">
    <source>
        <dbReference type="EMBL" id="XCP83099.1"/>
    </source>
</evidence>
<evidence type="ECO:0000256" key="5">
    <source>
        <dbReference type="ARBA" id="ARBA00034531"/>
    </source>
</evidence>
<gene>
    <name evidence="10" type="ORF">ABXS69_04240</name>
</gene>
<feature type="region of interest" description="Disordered" evidence="8">
    <location>
        <begin position="135"/>
        <end position="179"/>
    </location>
</feature>
<sequence>MEGAQFFLPVSMISRAAGYAERELRADHELRGMSREQFIDRLAYHYDQLNYVHPFRAGNGRTQRVFWNRVARDAGWQLDWREIHGATNDHASRAASEQRDFRPLREMFDQIVSKATPQGERDAAWRAAEHARLSFPTSASEAVRRPQSGPLGAPQARTTMHMPGQSHRAPGNDGPGVSR</sequence>
<evidence type="ECO:0000256" key="6">
    <source>
        <dbReference type="ARBA" id="ARBA00047939"/>
    </source>
</evidence>
<dbReference type="PANTHER" id="PTHR39560:SF1">
    <property type="entry name" value="PROTEIN ADENYLYLTRANSFERASE FIC-RELATED"/>
    <property type="match status" value="1"/>
</dbReference>
<dbReference type="RefSeq" id="WP_366181310.1">
    <property type="nucleotide sequence ID" value="NZ_CP159989.1"/>
</dbReference>
<comment type="catalytic activity">
    <reaction evidence="6">
        <text>L-threonyl-[protein] + ATP = 3-O-(5'-adenylyl)-L-threonyl-[protein] + diphosphate</text>
        <dbReference type="Rhea" id="RHEA:54292"/>
        <dbReference type="Rhea" id="RHEA-COMP:11060"/>
        <dbReference type="Rhea" id="RHEA-COMP:13847"/>
        <dbReference type="ChEBI" id="CHEBI:30013"/>
        <dbReference type="ChEBI" id="CHEBI:30616"/>
        <dbReference type="ChEBI" id="CHEBI:33019"/>
        <dbReference type="ChEBI" id="CHEBI:138113"/>
        <dbReference type="EC" id="2.7.7.108"/>
    </reaction>
</comment>
<evidence type="ECO:0000256" key="7">
    <source>
        <dbReference type="ARBA" id="ARBA00048696"/>
    </source>
</evidence>
<dbReference type="EMBL" id="CP159989">
    <property type="protein sequence ID" value="XCP83099.1"/>
    <property type="molecule type" value="Genomic_DNA"/>
</dbReference>
<keyword evidence="4" id="KW-0067">ATP-binding</keyword>
<dbReference type="SUPFAM" id="SSF140931">
    <property type="entry name" value="Fic-like"/>
    <property type="match status" value="1"/>
</dbReference>
<dbReference type="PROSITE" id="PS51459">
    <property type="entry name" value="FIDO"/>
    <property type="match status" value="1"/>
</dbReference>
<accession>A0AAU8N3W2</accession>
<dbReference type="GO" id="GO:0005524">
    <property type="term" value="F:ATP binding"/>
    <property type="evidence" value="ECO:0007669"/>
    <property type="project" value="UniProtKB-KW"/>
</dbReference>
<keyword evidence="1" id="KW-0808">Transferase</keyword>
<dbReference type="GO" id="GO:0051302">
    <property type="term" value="P:regulation of cell division"/>
    <property type="evidence" value="ECO:0007669"/>
    <property type="project" value="TreeGrafter"/>
</dbReference>
<dbReference type="Pfam" id="PF02661">
    <property type="entry name" value="Fic"/>
    <property type="match status" value="1"/>
</dbReference>
<dbReference type="PANTHER" id="PTHR39560">
    <property type="entry name" value="PROTEIN ADENYLYLTRANSFERASE FIC-RELATED"/>
    <property type="match status" value="1"/>
</dbReference>
<reference evidence="10" key="1">
    <citation type="submission" date="2024-05" db="EMBL/GenBank/DDBJ databases">
        <title>Draft genome assemblies of 36 bacteria isolated from hibernating arctic ground squirrels.</title>
        <authorList>
            <person name="McKee H."/>
            <person name="Mullen L."/>
            <person name="Drown D.M."/>
            <person name="Duddleston K.N."/>
        </authorList>
    </citation>
    <scope>NUCLEOTIDE SEQUENCE</scope>
    <source>
        <strain evidence="10">AR004</strain>
    </source>
</reference>
<evidence type="ECO:0000256" key="8">
    <source>
        <dbReference type="SAM" id="MobiDB-lite"/>
    </source>
</evidence>
<evidence type="ECO:0000259" key="9">
    <source>
        <dbReference type="PROSITE" id="PS51459"/>
    </source>
</evidence>
<protein>
    <recommendedName>
        <fullName evidence="5">protein adenylyltransferase</fullName>
        <ecNumber evidence="5">2.7.7.108</ecNumber>
    </recommendedName>
</protein>
<comment type="catalytic activity">
    <reaction evidence="7">
        <text>L-tyrosyl-[protein] + ATP = O-(5'-adenylyl)-L-tyrosyl-[protein] + diphosphate</text>
        <dbReference type="Rhea" id="RHEA:54288"/>
        <dbReference type="Rhea" id="RHEA-COMP:10136"/>
        <dbReference type="Rhea" id="RHEA-COMP:13846"/>
        <dbReference type="ChEBI" id="CHEBI:30616"/>
        <dbReference type="ChEBI" id="CHEBI:33019"/>
        <dbReference type="ChEBI" id="CHEBI:46858"/>
        <dbReference type="ChEBI" id="CHEBI:83624"/>
        <dbReference type="EC" id="2.7.7.108"/>
    </reaction>
</comment>
<dbReference type="EC" id="2.7.7.108" evidence="5"/>
<dbReference type="AlphaFoldDB" id="A0AAU8N3W2"/>
<evidence type="ECO:0000256" key="1">
    <source>
        <dbReference type="ARBA" id="ARBA00022679"/>
    </source>
</evidence>
<dbReference type="Gene3D" id="1.10.3290.10">
    <property type="entry name" value="Fido-like domain"/>
    <property type="match status" value="1"/>
</dbReference>
<dbReference type="InterPro" id="IPR003812">
    <property type="entry name" value="Fido"/>
</dbReference>
<name>A0AAU8N3W2_9ACTO</name>
<proteinExistence type="predicted"/>
<evidence type="ECO:0000256" key="3">
    <source>
        <dbReference type="ARBA" id="ARBA00022741"/>
    </source>
</evidence>
<keyword evidence="2" id="KW-0548">Nucleotidyltransferase</keyword>
<keyword evidence="3" id="KW-0547">Nucleotide-binding</keyword>
<dbReference type="InterPro" id="IPR036597">
    <property type="entry name" value="Fido-like_dom_sf"/>
</dbReference>
<dbReference type="GO" id="GO:0070733">
    <property type="term" value="F:AMPylase activity"/>
    <property type="evidence" value="ECO:0007669"/>
    <property type="project" value="UniProtKB-EC"/>
</dbReference>
<feature type="domain" description="Fido" evidence="9">
    <location>
        <begin position="1"/>
        <end position="113"/>
    </location>
</feature>
<organism evidence="10">
    <name type="scientific">Actinomyces timonensis</name>
    <dbReference type="NCBI Taxonomy" id="1288391"/>
    <lineage>
        <taxon>Bacteria</taxon>
        <taxon>Bacillati</taxon>
        <taxon>Actinomycetota</taxon>
        <taxon>Actinomycetes</taxon>
        <taxon>Actinomycetales</taxon>
        <taxon>Actinomycetaceae</taxon>
        <taxon>Actinomyces</taxon>
    </lineage>
</organism>
<evidence type="ECO:0000256" key="4">
    <source>
        <dbReference type="ARBA" id="ARBA00022840"/>
    </source>
</evidence>
<evidence type="ECO:0000256" key="2">
    <source>
        <dbReference type="ARBA" id="ARBA00022695"/>
    </source>
</evidence>